<dbReference type="Proteomes" id="UP000755585">
    <property type="component" value="Unassembled WGS sequence"/>
</dbReference>
<dbReference type="EMBL" id="JAGINT010000002">
    <property type="protein sequence ID" value="MBP2357484.1"/>
    <property type="molecule type" value="Genomic_DNA"/>
</dbReference>
<name>A0ABS4V0P8_9ACTN</name>
<accession>A0ABS4V0P8</accession>
<comment type="caution">
    <text evidence="1">The sequence shown here is derived from an EMBL/GenBank/DDBJ whole genome shotgun (WGS) entry which is preliminary data.</text>
</comment>
<keyword evidence="2" id="KW-1185">Reference proteome</keyword>
<gene>
    <name evidence="1" type="ORF">JOF29_008594</name>
</gene>
<protein>
    <submittedName>
        <fullName evidence="1">Uncharacterized protein</fullName>
    </submittedName>
</protein>
<proteinExistence type="predicted"/>
<reference evidence="1 2" key="1">
    <citation type="submission" date="2021-03" db="EMBL/GenBank/DDBJ databases">
        <title>Sequencing the genomes of 1000 actinobacteria strains.</title>
        <authorList>
            <person name="Klenk H.-P."/>
        </authorList>
    </citation>
    <scope>NUCLEOTIDE SEQUENCE [LARGE SCALE GENOMIC DNA]</scope>
    <source>
        <strain evidence="1 2">DSM 18824</strain>
    </source>
</reference>
<dbReference type="RefSeq" id="WP_209699838.1">
    <property type="nucleotide sequence ID" value="NZ_BAAAVU010000018.1"/>
</dbReference>
<evidence type="ECO:0000313" key="2">
    <source>
        <dbReference type="Proteomes" id="UP000755585"/>
    </source>
</evidence>
<evidence type="ECO:0000313" key="1">
    <source>
        <dbReference type="EMBL" id="MBP2357484.1"/>
    </source>
</evidence>
<organism evidence="1 2">
    <name type="scientific">Kribbella aluminosa</name>
    <dbReference type="NCBI Taxonomy" id="416017"/>
    <lineage>
        <taxon>Bacteria</taxon>
        <taxon>Bacillati</taxon>
        <taxon>Actinomycetota</taxon>
        <taxon>Actinomycetes</taxon>
        <taxon>Propionibacteriales</taxon>
        <taxon>Kribbellaceae</taxon>
        <taxon>Kribbella</taxon>
    </lineage>
</organism>
<sequence>MAVNTPKSRAGSTYTAARGLYVWISDGCSQSVGVHPSIRAAIPSSASRGAVSCSPAYAACSCDPDGSRSTSRFTPSR</sequence>